<dbReference type="InterPro" id="IPR045899">
    <property type="entry name" value="ATL71-like"/>
</dbReference>
<proteinExistence type="predicted"/>
<feature type="compositionally biased region" description="Basic and acidic residues" evidence="2">
    <location>
        <begin position="1"/>
        <end position="14"/>
    </location>
</feature>
<gene>
    <name evidence="5" type="ORF">KFL_000030200</name>
</gene>
<feature type="domain" description="RING-type" evidence="4">
    <location>
        <begin position="501"/>
        <end position="542"/>
    </location>
</feature>
<keyword evidence="1" id="KW-0862">Zinc</keyword>
<feature type="transmembrane region" description="Helical" evidence="3">
    <location>
        <begin position="268"/>
        <end position="293"/>
    </location>
</feature>
<dbReference type="InterPro" id="IPR013083">
    <property type="entry name" value="Znf_RING/FYVE/PHD"/>
</dbReference>
<dbReference type="Proteomes" id="UP000054558">
    <property type="component" value="Unassembled WGS sequence"/>
</dbReference>
<dbReference type="CDD" id="cd16473">
    <property type="entry name" value="RING-H2_RNF103"/>
    <property type="match status" value="1"/>
</dbReference>
<dbReference type="Gene3D" id="3.30.40.10">
    <property type="entry name" value="Zinc/RING finger domain, C3HC4 (zinc finger)"/>
    <property type="match status" value="1"/>
</dbReference>
<feature type="region of interest" description="Disordered" evidence="2">
    <location>
        <begin position="445"/>
        <end position="477"/>
    </location>
</feature>
<dbReference type="GO" id="GO:0008270">
    <property type="term" value="F:zinc ion binding"/>
    <property type="evidence" value="ECO:0007669"/>
    <property type="project" value="UniProtKB-KW"/>
</dbReference>
<dbReference type="PROSITE" id="PS50089">
    <property type="entry name" value="ZF_RING_2"/>
    <property type="match status" value="1"/>
</dbReference>
<accession>A0A1Y1HL94</accession>
<protein>
    <recommendedName>
        <fullName evidence="4">RING-type domain-containing protein</fullName>
    </recommendedName>
</protein>
<name>A0A1Y1HL94_KLENI</name>
<reference evidence="5 6" key="1">
    <citation type="journal article" date="2014" name="Nat. Commun.">
        <title>Klebsormidium flaccidum genome reveals primary factors for plant terrestrial adaptation.</title>
        <authorList>
            <person name="Hori K."/>
            <person name="Maruyama F."/>
            <person name="Fujisawa T."/>
            <person name="Togashi T."/>
            <person name="Yamamoto N."/>
            <person name="Seo M."/>
            <person name="Sato S."/>
            <person name="Yamada T."/>
            <person name="Mori H."/>
            <person name="Tajima N."/>
            <person name="Moriyama T."/>
            <person name="Ikeuchi M."/>
            <person name="Watanabe M."/>
            <person name="Wada H."/>
            <person name="Kobayashi K."/>
            <person name="Saito M."/>
            <person name="Masuda T."/>
            <person name="Sasaki-Sekimoto Y."/>
            <person name="Mashiguchi K."/>
            <person name="Awai K."/>
            <person name="Shimojima M."/>
            <person name="Masuda S."/>
            <person name="Iwai M."/>
            <person name="Nobusawa T."/>
            <person name="Narise T."/>
            <person name="Kondo S."/>
            <person name="Saito H."/>
            <person name="Sato R."/>
            <person name="Murakawa M."/>
            <person name="Ihara Y."/>
            <person name="Oshima-Yamada Y."/>
            <person name="Ohtaka K."/>
            <person name="Satoh M."/>
            <person name="Sonobe K."/>
            <person name="Ishii M."/>
            <person name="Ohtani R."/>
            <person name="Kanamori-Sato M."/>
            <person name="Honoki R."/>
            <person name="Miyazaki D."/>
            <person name="Mochizuki H."/>
            <person name="Umetsu J."/>
            <person name="Higashi K."/>
            <person name="Shibata D."/>
            <person name="Kamiya Y."/>
            <person name="Sato N."/>
            <person name="Nakamura Y."/>
            <person name="Tabata S."/>
            <person name="Ida S."/>
            <person name="Kurokawa K."/>
            <person name="Ohta H."/>
        </authorList>
    </citation>
    <scope>NUCLEOTIDE SEQUENCE [LARGE SCALE GENOMIC DNA]</scope>
    <source>
        <strain evidence="5 6">NIES-2285</strain>
    </source>
</reference>
<keyword evidence="3" id="KW-1133">Transmembrane helix</keyword>
<keyword evidence="3" id="KW-0472">Membrane</keyword>
<dbReference type="EMBL" id="DF236952">
    <property type="protein sequence ID" value="GAQ77741.1"/>
    <property type="molecule type" value="Genomic_DNA"/>
</dbReference>
<evidence type="ECO:0000256" key="3">
    <source>
        <dbReference type="SAM" id="Phobius"/>
    </source>
</evidence>
<dbReference type="OrthoDB" id="548632at2759"/>
<dbReference type="SUPFAM" id="SSF57850">
    <property type="entry name" value="RING/U-box"/>
    <property type="match status" value="1"/>
</dbReference>
<sequence length="648" mass="70163">MAERSLSEGGRRDALPSSMTPAFGMTTRNDSNAVRAPPVLLTFTVRFLDGVVVPFAMAQLVSENSMQLNQTLSDGTSSFWVDPTWTYSLFLSAEGSRMAKGPIHLRRPIIISPSNAAGFKGDIDLGSIPIDYSSFCSGAETVTGNGGGVIAGGGGGIQTLQIPGQTCTWAIGPFSNPGTIVLSLYMLDLTTGNSLTIYSIDNRNRQRVVLQVGMGYPNTFSGITTVQSLSIYDPSVIVAFSTGPGSDSLTNGFMMSYKVDRFITTGRVLALSLIWAGGGFAFLLIIFLIFTLLQRRQRRIRAGQAPPLLPWERPRPVASAEPDPLDHDVMVVKIPGEEPHRMALPQKAWQPGALKFAFQAPGSDLAKLHLDVVGNLAPPSQVQCLEEARNRDTRSTTGTQGPPSEPSILPLERDTIEDSIRGVPDVRGAWGRLLPSLSRKSISREQQAAELADRQKAADDNLSRVANPEKRVSDAHADTLERSMASETHRDDGSCGDCEACAICLVEYEEGTCLRPLPCEHAFHTACIDMWLKKDPSCPLCKRPLYTPPLPYKPAPEESPGASQRVTGYETGLGQASAQAPSSTGADDGHTSTATDLEAGPSTTPQNGLAHGLVAREVRERTEEDERAHRQRPMNPAWYLHQWLGWGW</sequence>
<feature type="compositionally biased region" description="Polar residues" evidence="2">
    <location>
        <begin position="574"/>
        <end position="607"/>
    </location>
</feature>
<evidence type="ECO:0000259" key="4">
    <source>
        <dbReference type="PROSITE" id="PS50089"/>
    </source>
</evidence>
<dbReference type="STRING" id="105231.A0A1Y1HL94"/>
<feature type="region of interest" description="Disordered" evidence="2">
    <location>
        <begin position="387"/>
        <end position="410"/>
    </location>
</feature>
<organism evidence="5 6">
    <name type="scientific">Klebsormidium nitens</name>
    <name type="common">Green alga</name>
    <name type="synonym">Ulothrix nitens</name>
    <dbReference type="NCBI Taxonomy" id="105231"/>
    <lineage>
        <taxon>Eukaryota</taxon>
        <taxon>Viridiplantae</taxon>
        <taxon>Streptophyta</taxon>
        <taxon>Klebsormidiophyceae</taxon>
        <taxon>Klebsormidiales</taxon>
        <taxon>Klebsormidiaceae</taxon>
        <taxon>Klebsormidium</taxon>
    </lineage>
</organism>
<keyword evidence="6" id="KW-1185">Reference proteome</keyword>
<feature type="region of interest" description="Disordered" evidence="2">
    <location>
        <begin position="552"/>
        <end position="630"/>
    </location>
</feature>
<dbReference type="Pfam" id="PF13639">
    <property type="entry name" value="zf-RING_2"/>
    <property type="match status" value="1"/>
</dbReference>
<dbReference type="AlphaFoldDB" id="A0A1Y1HL94"/>
<keyword evidence="3" id="KW-0812">Transmembrane</keyword>
<feature type="compositionally biased region" description="Basic and acidic residues" evidence="2">
    <location>
        <begin position="451"/>
        <end position="477"/>
    </location>
</feature>
<dbReference type="PANTHER" id="PTHR46719:SF6">
    <property type="entry name" value="RING-H2 FINGER PROTEIN ATL70"/>
    <property type="match status" value="1"/>
</dbReference>
<evidence type="ECO:0000256" key="2">
    <source>
        <dbReference type="SAM" id="MobiDB-lite"/>
    </source>
</evidence>
<dbReference type="SMART" id="SM00184">
    <property type="entry name" value="RING"/>
    <property type="match status" value="1"/>
</dbReference>
<dbReference type="PANTHER" id="PTHR46719">
    <property type="entry name" value="TRANSCRIPTION FACTOR C2H2 FAMILY-RELATED"/>
    <property type="match status" value="1"/>
</dbReference>
<keyword evidence="1" id="KW-0863">Zinc-finger</keyword>
<evidence type="ECO:0000256" key="1">
    <source>
        <dbReference type="PROSITE-ProRule" id="PRU00175"/>
    </source>
</evidence>
<evidence type="ECO:0000313" key="5">
    <source>
        <dbReference type="EMBL" id="GAQ77741.1"/>
    </source>
</evidence>
<dbReference type="InterPro" id="IPR001841">
    <property type="entry name" value="Znf_RING"/>
</dbReference>
<feature type="region of interest" description="Disordered" evidence="2">
    <location>
        <begin position="1"/>
        <end position="29"/>
    </location>
</feature>
<evidence type="ECO:0000313" key="6">
    <source>
        <dbReference type="Proteomes" id="UP000054558"/>
    </source>
</evidence>
<keyword evidence="1" id="KW-0479">Metal-binding</keyword>
<feature type="compositionally biased region" description="Basic and acidic residues" evidence="2">
    <location>
        <begin position="614"/>
        <end position="628"/>
    </location>
</feature>